<dbReference type="GO" id="GO:0000151">
    <property type="term" value="C:ubiquitin ligase complex"/>
    <property type="evidence" value="ECO:0007669"/>
    <property type="project" value="TreeGrafter"/>
</dbReference>
<comment type="pathway">
    <text evidence="1">Protein modification; protein ubiquitination.</text>
</comment>
<keyword evidence="4" id="KW-0677">Repeat</keyword>
<dbReference type="InterPro" id="IPR051628">
    <property type="entry name" value="LUBAC_E3_Ligases"/>
</dbReference>
<evidence type="ECO:0000259" key="8">
    <source>
        <dbReference type="PROSITE" id="PS51873"/>
    </source>
</evidence>
<dbReference type="GO" id="GO:0043130">
    <property type="term" value="F:ubiquitin binding"/>
    <property type="evidence" value="ECO:0007669"/>
    <property type="project" value="TreeGrafter"/>
</dbReference>
<dbReference type="CDD" id="cd20335">
    <property type="entry name" value="BRcat_RBR"/>
    <property type="match status" value="1"/>
</dbReference>
<dbReference type="SMART" id="SM00647">
    <property type="entry name" value="IBR"/>
    <property type="match status" value="2"/>
</dbReference>
<proteinExistence type="predicted"/>
<keyword evidence="6" id="KW-0833">Ubl conjugation pathway</keyword>
<dbReference type="AlphaFoldDB" id="A0A6A6ICT3"/>
<keyword evidence="2" id="KW-0808">Transferase</keyword>
<evidence type="ECO:0000256" key="6">
    <source>
        <dbReference type="ARBA" id="ARBA00022786"/>
    </source>
</evidence>
<evidence type="ECO:0000256" key="7">
    <source>
        <dbReference type="ARBA" id="ARBA00022833"/>
    </source>
</evidence>
<name>A0A6A6ICT3_9PLEO</name>
<dbReference type="Gene3D" id="1.20.120.1750">
    <property type="match status" value="1"/>
</dbReference>
<keyword evidence="7" id="KW-0862">Zinc</keyword>
<dbReference type="PANTHER" id="PTHR22770">
    <property type="entry name" value="UBIQUITIN CONJUGATING ENZYME 7 INTERACTING PROTEIN-RELATED"/>
    <property type="match status" value="1"/>
</dbReference>
<accession>A0A6A6ICT3</accession>
<dbReference type="OrthoDB" id="10009520at2759"/>
<dbReference type="GO" id="GO:0004842">
    <property type="term" value="F:ubiquitin-protein transferase activity"/>
    <property type="evidence" value="ECO:0007669"/>
    <property type="project" value="TreeGrafter"/>
</dbReference>
<dbReference type="RefSeq" id="XP_033683230.1">
    <property type="nucleotide sequence ID" value="XM_033823765.1"/>
</dbReference>
<evidence type="ECO:0000256" key="4">
    <source>
        <dbReference type="ARBA" id="ARBA00022737"/>
    </source>
</evidence>
<dbReference type="Pfam" id="PF01485">
    <property type="entry name" value="IBR"/>
    <property type="match status" value="1"/>
</dbReference>
<dbReference type="Pfam" id="PF22191">
    <property type="entry name" value="IBR_1"/>
    <property type="match status" value="1"/>
</dbReference>
<dbReference type="Proteomes" id="UP000800094">
    <property type="component" value="Unassembled WGS sequence"/>
</dbReference>
<evidence type="ECO:0000313" key="10">
    <source>
        <dbReference type="Proteomes" id="UP000800094"/>
    </source>
</evidence>
<gene>
    <name evidence="9" type="ORF">BU26DRAFT_428021</name>
</gene>
<dbReference type="GO" id="GO:0097039">
    <property type="term" value="P:protein linear polyubiquitination"/>
    <property type="evidence" value="ECO:0007669"/>
    <property type="project" value="TreeGrafter"/>
</dbReference>
<dbReference type="GeneID" id="54577095"/>
<keyword evidence="5" id="KW-0863">Zinc-finger</keyword>
<evidence type="ECO:0000313" key="9">
    <source>
        <dbReference type="EMBL" id="KAF2248226.1"/>
    </source>
</evidence>
<dbReference type="PANTHER" id="PTHR22770:SF13">
    <property type="entry name" value="RING-TYPE DOMAIN-CONTAINING PROTEIN"/>
    <property type="match status" value="1"/>
</dbReference>
<dbReference type="GO" id="GO:0043161">
    <property type="term" value="P:proteasome-mediated ubiquitin-dependent protein catabolic process"/>
    <property type="evidence" value="ECO:0007669"/>
    <property type="project" value="TreeGrafter"/>
</dbReference>
<keyword evidence="10" id="KW-1185">Reference proteome</keyword>
<sequence>MVQIQRHFEGGNAIFGPGCVLTGYFLNANVRVTIHLSVKADANSVLIHWRPSSVDRDPNAVRDTLKGFGPLRFFQRAASTFGSLSRRGYWSNVAGYYQPEHALAAVRHFSGIPQMEATLLYTAYFTVSKELADVVLLDVDDIISQTQHVDTAWDDRRQNVTMLRISGPNRETIVDLKRILEAIFSGKVASKTVEKKAGCEIWHDFFAGPQGDIWLQHLGRDTGLIIVSDRAQRRLRIYDPDPEAGDGDEQAHVVEMKLAEKVTELNLPREAHTISLDRNSLRKLISSDTVAKLQKLLGATNVSLDIVSKKLVLYCSRDAVWLATYQLDLPLPPPTAQKPPQACPVCSDITSEIQLSCGHVSCRECFDHQLNVASGDLSSHHFPVRCWHENCQHPLSILDLRRYAPGTMIDSLLKASLTYFIRSHPDEYRNCRKPDCASVYLRNGYHEIFTCPACLTQTCTLCHSATHVGWTCAQYQERVKKDEVNERLLDSYKASAGTKDCPKCGTLIEKIDGCNHMECSGCHAHVCWQCLKFFSRPDRCYDHMNLVHGGDGLEAEGDEEGEWSDDSEGTYVVAHISACLTFHEKAYPGGIQHTKEQGNAWPSTSFFLIVH</sequence>
<dbReference type="InterPro" id="IPR013087">
    <property type="entry name" value="Znf_C2H2_type"/>
</dbReference>
<dbReference type="GO" id="GO:0008270">
    <property type="term" value="F:zinc ion binding"/>
    <property type="evidence" value="ECO:0007669"/>
    <property type="project" value="UniProtKB-KW"/>
</dbReference>
<evidence type="ECO:0000256" key="2">
    <source>
        <dbReference type="ARBA" id="ARBA00022679"/>
    </source>
</evidence>
<keyword evidence="3" id="KW-0479">Metal-binding</keyword>
<dbReference type="CDD" id="cd22585">
    <property type="entry name" value="Rcat_RBR_DEAH12-like"/>
    <property type="match status" value="1"/>
</dbReference>
<dbReference type="InterPro" id="IPR002867">
    <property type="entry name" value="IBR_dom"/>
</dbReference>
<dbReference type="SUPFAM" id="SSF57850">
    <property type="entry name" value="RING/U-box"/>
    <property type="match status" value="3"/>
</dbReference>
<dbReference type="PROSITE" id="PS51873">
    <property type="entry name" value="TRIAD"/>
    <property type="match status" value="1"/>
</dbReference>
<evidence type="ECO:0000256" key="5">
    <source>
        <dbReference type="ARBA" id="ARBA00022771"/>
    </source>
</evidence>
<protein>
    <recommendedName>
        <fullName evidence="8">RING-type domain-containing protein</fullName>
    </recommendedName>
</protein>
<reference evidence="9" key="1">
    <citation type="journal article" date="2020" name="Stud. Mycol.">
        <title>101 Dothideomycetes genomes: a test case for predicting lifestyles and emergence of pathogens.</title>
        <authorList>
            <person name="Haridas S."/>
            <person name="Albert R."/>
            <person name="Binder M."/>
            <person name="Bloem J."/>
            <person name="Labutti K."/>
            <person name="Salamov A."/>
            <person name="Andreopoulos B."/>
            <person name="Baker S."/>
            <person name="Barry K."/>
            <person name="Bills G."/>
            <person name="Bluhm B."/>
            <person name="Cannon C."/>
            <person name="Castanera R."/>
            <person name="Culley D."/>
            <person name="Daum C."/>
            <person name="Ezra D."/>
            <person name="Gonzalez J."/>
            <person name="Henrissat B."/>
            <person name="Kuo A."/>
            <person name="Liang C."/>
            <person name="Lipzen A."/>
            <person name="Lutzoni F."/>
            <person name="Magnuson J."/>
            <person name="Mondo S."/>
            <person name="Nolan M."/>
            <person name="Ohm R."/>
            <person name="Pangilinan J."/>
            <person name="Park H.-J."/>
            <person name="Ramirez L."/>
            <person name="Alfaro M."/>
            <person name="Sun H."/>
            <person name="Tritt A."/>
            <person name="Yoshinaga Y."/>
            <person name="Zwiers L.-H."/>
            <person name="Turgeon B."/>
            <person name="Goodwin S."/>
            <person name="Spatafora J."/>
            <person name="Crous P."/>
            <person name="Grigoriev I."/>
        </authorList>
    </citation>
    <scope>NUCLEOTIDE SEQUENCE</scope>
    <source>
        <strain evidence="9">CBS 122368</strain>
    </source>
</reference>
<evidence type="ECO:0000256" key="1">
    <source>
        <dbReference type="ARBA" id="ARBA00004906"/>
    </source>
</evidence>
<dbReference type="EMBL" id="ML987196">
    <property type="protein sequence ID" value="KAF2248226.1"/>
    <property type="molecule type" value="Genomic_DNA"/>
</dbReference>
<feature type="domain" description="RING-type" evidence="8">
    <location>
        <begin position="339"/>
        <end position="559"/>
    </location>
</feature>
<evidence type="ECO:0000256" key="3">
    <source>
        <dbReference type="ARBA" id="ARBA00022723"/>
    </source>
</evidence>
<dbReference type="PROSITE" id="PS00028">
    <property type="entry name" value="ZINC_FINGER_C2H2_1"/>
    <property type="match status" value="1"/>
</dbReference>
<dbReference type="InterPro" id="IPR044066">
    <property type="entry name" value="TRIAD_supradom"/>
</dbReference>
<organism evidence="9 10">
    <name type="scientific">Trematosphaeria pertusa</name>
    <dbReference type="NCBI Taxonomy" id="390896"/>
    <lineage>
        <taxon>Eukaryota</taxon>
        <taxon>Fungi</taxon>
        <taxon>Dikarya</taxon>
        <taxon>Ascomycota</taxon>
        <taxon>Pezizomycotina</taxon>
        <taxon>Dothideomycetes</taxon>
        <taxon>Pleosporomycetidae</taxon>
        <taxon>Pleosporales</taxon>
        <taxon>Massarineae</taxon>
        <taxon>Trematosphaeriaceae</taxon>
        <taxon>Trematosphaeria</taxon>
    </lineage>
</organism>